<evidence type="ECO:0000313" key="6">
    <source>
        <dbReference type="Proteomes" id="UP000823889"/>
    </source>
</evidence>
<dbReference type="PANTHER" id="PTHR11019">
    <property type="entry name" value="HTH-TYPE TRANSCRIPTIONAL REGULATOR NIMR"/>
    <property type="match status" value="1"/>
</dbReference>
<reference evidence="5" key="1">
    <citation type="journal article" date="2021" name="PeerJ">
        <title>Extensive microbial diversity within the chicken gut microbiome revealed by metagenomics and culture.</title>
        <authorList>
            <person name="Gilroy R."/>
            <person name="Ravi A."/>
            <person name="Getino M."/>
            <person name="Pursley I."/>
            <person name="Horton D.L."/>
            <person name="Alikhan N.F."/>
            <person name="Baker D."/>
            <person name="Gharbi K."/>
            <person name="Hall N."/>
            <person name="Watson M."/>
            <person name="Adriaenssens E.M."/>
            <person name="Foster-Nyarko E."/>
            <person name="Jarju S."/>
            <person name="Secka A."/>
            <person name="Antonio M."/>
            <person name="Oren A."/>
            <person name="Chaudhuri R.R."/>
            <person name="La Ragione R."/>
            <person name="Hildebrand F."/>
            <person name="Pallen M.J."/>
        </authorList>
    </citation>
    <scope>NUCLEOTIDE SEQUENCE</scope>
    <source>
        <strain evidence="5">9264</strain>
    </source>
</reference>
<evidence type="ECO:0000259" key="4">
    <source>
        <dbReference type="PROSITE" id="PS01124"/>
    </source>
</evidence>
<dbReference type="Pfam" id="PF12833">
    <property type="entry name" value="HTH_18"/>
    <property type="match status" value="1"/>
</dbReference>
<feature type="domain" description="HTH araC/xylS-type" evidence="4">
    <location>
        <begin position="202"/>
        <end position="299"/>
    </location>
</feature>
<proteinExistence type="predicted"/>
<name>A0A9D2RI07_9BURK</name>
<dbReference type="SUPFAM" id="SSF46689">
    <property type="entry name" value="Homeodomain-like"/>
    <property type="match status" value="2"/>
</dbReference>
<dbReference type="PANTHER" id="PTHR11019:SF159">
    <property type="entry name" value="TRANSCRIPTIONAL REGULATOR-RELATED"/>
    <property type="match status" value="1"/>
</dbReference>
<protein>
    <submittedName>
        <fullName evidence="5">AraC family transcriptional regulator</fullName>
    </submittedName>
</protein>
<keyword evidence="3" id="KW-0804">Transcription</keyword>
<dbReference type="Proteomes" id="UP000823889">
    <property type="component" value="Unassembled WGS sequence"/>
</dbReference>
<accession>A0A9D2RI07</accession>
<dbReference type="AlphaFoldDB" id="A0A9D2RI07"/>
<evidence type="ECO:0000256" key="3">
    <source>
        <dbReference type="ARBA" id="ARBA00023163"/>
    </source>
</evidence>
<organism evidence="5 6">
    <name type="scientific">Candidatus Paenalcaligenes intestinipullorum</name>
    <dbReference type="NCBI Taxonomy" id="2838718"/>
    <lineage>
        <taxon>Bacteria</taxon>
        <taxon>Pseudomonadati</taxon>
        <taxon>Pseudomonadota</taxon>
        <taxon>Betaproteobacteria</taxon>
        <taxon>Burkholderiales</taxon>
        <taxon>Alcaligenaceae</taxon>
        <taxon>Paenalcaligenes</taxon>
    </lineage>
</organism>
<dbReference type="SMART" id="SM00342">
    <property type="entry name" value="HTH_ARAC"/>
    <property type="match status" value="1"/>
</dbReference>
<evidence type="ECO:0000256" key="2">
    <source>
        <dbReference type="ARBA" id="ARBA00023125"/>
    </source>
</evidence>
<dbReference type="PROSITE" id="PS01124">
    <property type="entry name" value="HTH_ARAC_FAMILY_2"/>
    <property type="match status" value="1"/>
</dbReference>
<keyword evidence="1" id="KW-0805">Transcription regulation</keyword>
<gene>
    <name evidence="5" type="ORF">H9906_02990</name>
</gene>
<evidence type="ECO:0000256" key="1">
    <source>
        <dbReference type="ARBA" id="ARBA00023015"/>
    </source>
</evidence>
<dbReference type="GO" id="GO:0003700">
    <property type="term" value="F:DNA-binding transcription factor activity"/>
    <property type="evidence" value="ECO:0007669"/>
    <property type="project" value="InterPro"/>
</dbReference>
<evidence type="ECO:0000313" key="5">
    <source>
        <dbReference type="EMBL" id="HJD43977.1"/>
    </source>
</evidence>
<comment type="caution">
    <text evidence="5">The sequence shown here is derived from an EMBL/GenBank/DDBJ whole genome shotgun (WGS) entry which is preliminary data.</text>
</comment>
<dbReference type="Pfam" id="PF12852">
    <property type="entry name" value="Cupin_6"/>
    <property type="match status" value="1"/>
</dbReference>
<dbReference type="InterPro" id="IPR009057">
    <property type="entry name" value="Homeodomain-like_sf"/>
</dbReference>
<sequence>MHTLENFLLAGLEVRASVFHVGHYCDHWETSLQGQGKAGFHVVLYGPCWLHFPQRPSVCLHPGEAVFFLRDVPHVLSPISDAPDFTQPLKRQLMQALGSGSTQGTGLLCGFLRFKSVLADFWLRALPDTLYLSGSSLGSDTALVVQLIQQEAQSGAAMNTLVLERLIELLLFYRLRVVTHHPEDDSGAGYGLLTLAQDPHYSQLLVAIMNAPAYEWSVDDMAEQLHTSRASFHRRFTLLTGMTPAQLLLLVRVHLAKPLLLQGFSIEHVADELGYGSAASFSAAFKRVEQVTPSVWRERQNTE</sequence>
<dbReference type="EMBL" id="DWUQ01000057">
    <property type="protein sequence ID" value="HJD43977.1"/>
    <property type="molecule type" value="Genomic_DNA"/>
</dbReference>
<dbReference type="Gene3D" id="1.10.10.60">
    <property type="entry name" value="Homeodomain-like"/>
    <property type="match status" value="1"/>
</dbReference>
<dbReference type="InterPro" id="IPR018060">
    <property type="entry name" value="HTH_AraC"/>
</dbReference>
<dbReference type="InterPro" id="IPR032783">
    <property type="entry name" value="AraC_lig"/>
</dbReference>
<keyword evidence="2" id="KW-0238">DNA-binding</keyword>
<dbReference type="GO" id="GO:0043565">
    <property type="term" value="F:sequence-specific DNA binding"/>
    <property type="evidence" value="ECO:0007669"/>
    <property type="project" value="InterPro"/>
</dbReference>
<reference evidence="5" key="2">
    <citation type="submission" date="2021-04" db="EMBL/GenBank/DDBJ databases">
        <authorList>
            <person name="Gilroy R."/>
        </authorList>
    </citation>
    <scope>NUCLEOTIDE SEQUENCE</scope>
    <source>
        <strain evidence="5">9264</strain>
    </source>
</reference>